<organism evidence="2 3">
    <name type="scientific">Heliophilum fasciatum</name>
    <dbReference type="NCBI Taxonomy" id="35700"/>
    <lineage>
        <taxon>Bacteria</taxon>
        <taxon>Bacillati</taxon>
        <taxon>Bacillota</taxon>
        <taxon>Clostridia</taxon>
        <taxon>Eubacteriales</taxon>
        <taxon>Heliobacteriaceae</taxon>
        <taxon>Heliophilum</taxon>
    </lineage>
</organism>
<proteinExistence type="predicted"/>
<dbReference type="EMBL" id="SLXT01000001">
    <property type="protein sequence ID" value="TCP68843.1"/>
    <property type="molecule type" value="Genomic_DNA"/>
</dbReference>
<gene>
    <name evidence="2" type="ORF">EDD73_1012</name>
</gene>
<dbReference type="OrthoDB" id="1649278at2"/>
<dbReference type="AlphaFoldDB" id="A0A4R2RYY8"/>
<dbReference type="NCBIfam" id="TIGR02832">
    <property type="entry name" value="spo_yunB"/>
    <property type="match status" value="1"/>
</dbReference>
<evidence type="ECO:0000313" key="3">
    <source>
        <dbReference type="Proteomes" id="UP000294813"/>
    </source>
</evidence>
<evidence type="ECO:0000313" key="2">
    <source>
        <dbReference type="EMBL" id="TCP68843.1"/>
    </source>
</evidence>
<dbReference type="Pfam" id="PF09560">
    <property type="entry name" value="Spore_YunB"/>
    <property type="match status" value="1"/>
</dbReference>
<keyword evidence="1" id="KW-0472">Membrane</keyword>
<dbReference type="Proteomes" id="UP000294813">
    <property type="component" value="Unassembled WGS sequence"/>
</dbReference>
<reference evidence="2 3" key="1">
    <citation type="submission" date="2019-03" db="EMBL/GenBank/DDBJ databases">
        <title>Genomic Encyclopedia of Type Strains, Phase IV (KMG-IV): sequencing the most valuable type-strain genomes for metagenomic binning, comparative biology and taxonomic classification.</title>
        <authorList>
            <person name="Goeker M."/>
        </authorList>
    </citation>
    <scope>NUCLEOTIDE SEQUENCE [LARGE SCALE GENOMIC DNA]</scope>
    <source>
        <strain evidence="2 3">DSM 11170</strain>
    </source>
</reference>
<keyword evidence="1" id="KW-0812">Transmembrane</keyword>
<sequence length="233" mass="25071">MSIRYRGMPGSSQFFRKPTGCLIIALVGLMIIVGALFLAEKSLKATVLVLAEDKVQSMATEAIHEAIRRHIGAAGGSKELVFYKTDQEGRIVLVQPDTLRIQQMAAETTLEIQKTLNQLPLTELTIPLGHVTGTRLLAHSGPAIPVTMLPIGYVKVSARETFEDAGINQTKYVVNLDIEARMRVALPLVSSELPVITQVPVATTIINGDVPNVYLQGAVTIPPGGIVQQPGSQ</sequence>
<dbReference type="PIRSF" id="PIRSF021383">
    <property type="entry name" value="YunB"/>
    <property type="match status" value="1"/>
</dbReference>
<dbReference type="RefSeq" id="WP_131917557.1">
    <property type="nucleotide sequence ID" value="NZ_JAOQNU010000001.1"/>
</dbReference>
<keyword evidence="3" id="KW-1185">Reference proteome</keyword>
<comment type="caution">
    <text evidence="2">The sequence shown here is derived from an EMBL/GenBank/DDBJ whole genome shotgun (WGS) entry which is preliminary data.</text>
</comment>
<keyword evidence="1" id="KW-1133">Transmembrane helix</keyword>
<feature type="transmembrane region" description="Helical" evidence="1">
    <location>
        <begin position="21"/>
        <end position="39"/>
    </location>
</feature>
<evidence type="ECO:0000256" key="1">
    <source>
        <dbReference type="SAM" id="Phobius"/>
    </source>
</evidence>
<name>A0A4R2RYY8_9FIRM</name>
<accession>A0A4R2RYY8</accession>
<protein>
    <submittedName>
        <fullName evidence="2">Sporulation protein YunB</fullName>
    </submittedName>
</protein>
<dbReference type="InterPro" id="IPR014197">
    <property type="entry name" value="Sporulation_prot_YunB"/>
</dbReference>